<sequence>MAAPSGRFASSSPPREANAAMLSPSSPGALLPPSLRRGSVSTLGDKYSLAPIHDNGAPASRYKIAKQTTTCTTQTRDGTTGSTEEDPSSPAVVSSTWDVCSSSSGVAHAVRWVPTLELPLDEADRDAWRVPEMIHGFMGLIDKDTPKEAYTRKSIDDGSEWDLVFSDEFNVEGRSFYPGDDPYWEATDLHYWGTNNLEWYDPSALTTVGGNLKVSLSKSEPKYHELDYMGGMMSTWNKFCFTGGYFEANVSLPGSTKAYGLWPAIWAMGNLGRAGFGASLDGTWPYTYDTCDVGTLSNQSFTDTTPPGAHRNGDPGKNGELSFLPGQRLSACTCKGEPHPGPKRPDGTFVGRAAPEIDMFEAQVSGDYIGHVSQSGQWAPFNYHYEWFNTTENIKIYNETTTKLNEYTGGAYQQSTSGLAITNQECYTAGGGCFSVYGFEYKPGYDGYITWVNDGQPSWTVRGAGMGPDPRVELTGGRPVPVEPMYMIINLGISPNFGAIDWANLIFPAYMLVDWVRVYQPKDAHNIGCDPPDFPTRDYINTFIEAYTNPNLTTWVDDYGQSSPRTDLLTTATNLI</sequence>
<dbReference type="GO" id="GO:0031505">
    <property type="term" value="P:fungal-type cell wall organization"/>
    <property type="evidence" value="ECO:0007669"/>
    <property type="project" value="TreeGrafter"/>
</dbReference>
<evidence type="ECO:0000256" key="3">
    <source>
        <dbReference type="ARBA" id="ARBA00022692"/>
    </source>
</evidence>
<dbReference type="PANTHER" id="PTHR31361">
    <property type="entry name" value="BETA-GLUCAN SYNTHESIS-ASSOCIATED PROTEIN KRE6-RELATED"/>
    <property type="match status" value="1"/>
</dbReference>
<comment type="similarity">
    <text evidence="2">Belongs to the SKN1/KRE6 family.</text>
</comment>
<dbReference type="GO" id="GO:0005789">
    <property type="term" value="C:endoplasmic reticulum membrane"/>
    <property type="evidence" value="ECO:0007669"/>
    <property type="project" value="TreeGrafter"/>
</dbReference>
<feature type="region of interest" description="Disordered" evidence="9">
    <location>
        <begin position="1"/>
        <end position="37"/>
    </location>
</feature>
<dbReference type="SUPFAM" id="SSF49899">
    <property type="entry name" value="Concanavalin A-like lectins/glucanases"/>
    <property type="match status" value="1"/>
</dbReference>
<dbReference type="CDD" id="cd02180">
    <property type="entry name" value="GH16_fungal_KRE6_glucanase"/>
    <property type="match status" value="1"/>
</dbReference>
<evidence type="ECO:0000313" key="11">
    <source>
        <dbReference type="EMBL" id="QRW21637.1"/>
    </source>
</evidence>
<keyword evidence="7" id="KW-0325">Glycoprotein</keyword>
<feature type="region of interest" description="Disordered" evidence="9">
    <location>
        <begin position="60"/>
        <end position="93"/>
    </location>
</feature>
<evidence type="ECO:0000256" key="8">
    <source>
        <dbReference type="ARBA" id="ARBA00023316"/>
    </source>
</evidence>
<gene>
    <name evidence="11" type="ORF">RhiXN_06626</name>
</gene>
<keyword evidence="4" id="KW-0735">Signal-anchor</keyword>
<dbReference type="KEGG" id="rsx:RhiXN_06626"/>
<dbReference type="GO" id="GO:0015926">
    <property type="term" value="F:glucosidase activity"/>
    <property type="evidence" value="ECO:0007669"/>
    <property type="project" value="TreeGrafter"/>
</dbReference>
<keyword evidence="11" id="KW-0378">Hydrolase</keyword>
<evidence type="ECO:0000256" key="6">
    <source>
        <dbReference type="ARBA" id="ARBA00023136"/>
    </source>
</evidence>
<dbReference type="GeneID" id="67028905"/>
<dbReference type="GO" id="GO:0005886">
    <property type="term" value="C:plasma membrane"/>
    <property type="evidence" value="ECO:0007669"/>
    <property type="project" value="TreeGrafter"/>
</dbReference>
<evidence type="ECO:0000256" key="2">
    <source>
        <dbReference type="ARBA" id="ARBA00010962"/>
    </source>
</evidence>
<dbReference type="PANTHER" id="PTHR31361:SF1">
    <property type="entry name" value="BETA-GLUCAN SYNTHESIS-ASSOCIATED PROTEIN KRE6-RELATED"/>
    <property type="match status" value="1"/>
</dbReference>
<evidence type="ECO:0000259" key="10">
    <source>
        <dbReference type="PROSITE" id="PS51762"/>
    </source>
</evidence>
<dbReference type="AlphaFoldDB" id="A0A8H8NZM7"/>
<keyword evidence="8" id="KW-0961">Cell wall biogenesis/degradation</keyword>
<dbReference type="InterPro" id="IPR013320">
    <property type="entry name" value="ConA-like_dom_sf"/>
</dbReference>
<dbReference type="Gene3D" id="2.60.120.200">
    <property type="match status" value="2"/>
</dbReference>
<dbReference type="RefSeq" id="XP_043181874.1">
    <property type="nucleotide sequence ID" value="XM_043326442.1"/>
</dbReference>
<name>A0A8H8NZM7_9AGAM</name>
<reference evidence="11" key="1">
    <citation type="submission" date="2020-05" db="EMBL/GenBank/DDBJ databases">
        <title>Evolutionary and genomic comparisons of hybrid uninucleate and nonhybrid Rhizoctonia fungi.</title>
        <authorList>
            <person name="Li C."/>
            <person name="Chen X."/>
        </authorList>
    </citation>
    <scope>NUCLEOTIDE SEQUENCE</scope>
    <source>
        <strain evidence="11">AG-1 IA</strain>
    </source>
</reference>
<evidence type="ECO:0000256" key="4">
    <source>
        <dbReference type="ARBA" id="ARBA00022968"/>
    </source>
</evidence>
<feature type="compositionally biased region" description="Low complexity" evidence="9">
    <location>
        <begin position="22"/>
        <end position="35"/>
    </location>
</feature>
<comment type="subcellular location">
    <subcellularLocation>
        <location evidence="1">Membrane</location>
        <topology evidence="1">Single-pass type II membrane protein</topology>
    </subcellularLocation>
</comment>
<feature type="compositionally biased region" description="Low complexity" evidence="9">
    <location>
        <begin position="68"/>
        <end position="82"/>
    </location>
</feature>
<evidence type="ECO:0000256" key="5">
    <source>
        <dbReference type="ARBA" id="ARBA00022989"/>
    </source>
</evidence>
<dbReference type="Proteomes" id="UP000650533">
    <property type="component" value="Chromosome 7"/>
</dbReference>
<keyword evidence="6" id="KW-0472">Membrane</keyword>
<dbReference type="EMBL" id="CP059664">
    <property type="protein sequence ID" value="QRW21637.1"/>
    <property type="molecule type" value="Genomic_DNA"/>
</dbReference>
<accession>A0A8H8NZM7</accession>
<dbReference type="GO" id="GO:0006078">
    <property type="term" value="P:(1-&gt;6)-beta-D-glucan biosynthetic process"/>
    <property type="evidence" value="ECO:0007669"/>
    <property type="project" value="TreeGrafter"/>
</dbReference>
<evidence type="ECO:0000256" key="7">
    <source>
        <dbReference type="ARBA" id="ARBA00023180"/>
    </source>
</evidence>
<evidence type="ECO:0000256" key="1">
    <source>
        <dbReference type="ARBA" id="ARBA00004606"/>
    </source>
</evidence>
<dbReference type="InterPro" id="IPR000757">
    <property type="entry name" value="Beta-glucanase-like"/>
</dbReference>
<evidence type="ECO:0000256" key="9">
    <source>
        <dbReference type="SAM" id="MobiDB-lite"/>
    </source>
</evidence>
<protein>
    <submittedName>
        <fullName evidence="11">Glycoside hydrolase family 16 protein</fullName>
    </submittedName>
</protein>
<dbReference type="FunFam" id="2.60.120.200:FF:000259">
    <property type="entry name" value="Chromosome 9, whole genome shotgun sequence"/>
    <property type="match status" value="1"/>
</dbReference>
<dbReference type="PROSITE" id="PS51762">
    <property type="entry name" value="GH16_2"/>
    <property type="match status" value="1"/>
</dbReference>
<proteinExistence type="inferred from homology"/>
<organism evidence="11 12">
    <name type="scientific">Rhizoctonia solani</name>
    <dbReference type="NCBI Taxonomy" id="456999"/>
    <lineage>
        <taxon>Eukaryota</taxon>
        <taxon>Fungi</taxon>
        <taxon>Dikarya</taxon>
        <taxon>Basidiomycota</taxon>
        <taxon>Agaricomycotina</taxon>
        <taxon>Agaricomycetes</taxon>
        <taxon>Cantharellales</taxon>
        <taxon>Ceratobasidiaceae</taxon>
        <taxon>Rhizoctonia</taxon>
    </lineage>
</organism>
<evidence type="ECO:0000313" key="12">
    <source>
        <dbReference type="Proteomes" id="UP000650533"/>
    </source>
</evidence>
<dbReference type="Pfam" id="PF03935">
    <property type="entry name" value="SKN1_KRE6_Sbg1"/>
    <property type="match status" value="1"/>
</dbReference>
<dbReference type="InterPro" id="IPR005629">
    <property type="entry name" value="Skn1/Kre6/Sbg1"/>
</dbReference>
<feature type="domain" description="GH16" evidence="10">
    <location>
        <begin position="140"/>
        <end position="524"/>
    </location>
</feature>
<keyword evidence="5" id="KW-1133">Transmembrane helix</keyword>
<keyword evidence="3" id="KW-0812">Transmembrane</keyword>